<evidence type="ECO:0000313" key="5">
    <source>
        <dbReference type="EMBL" id="PVU86412.1"/>
    </source>
</evidence>
<evidence type="ECO:0000256" key="2">
    <source>
        <dbReference type="PROSITE-ProRule" id="PRU00176"/>
    </source>
</evidence>
<evidence type="ECO:0000259" key="4">
    <source>
        <dbReference type="PROSITE" id="PS51471"/>
    </source>
</evidence>
<keyword evidence="2" id="KW-0694">RNA-binding</keyword>
<dbReference type="OrthoDB" id="271595at2759"/>
<feature type="domain" description="Fe2OG dioxygenase" evidence="4">
    <location>
        <begin position="280"/>
        <end position="382"/>
    </location>
</feature>
<comment type="caution">
    <text evidence="5">The sequence shown here is derived from an EMBL/GenBank/DDBJ whole genome shotgun (WGS) entry which is preliminary data.</text>
</comment>
<dbReference type="InterPro" id="IPR012677">
    <property type="entry name" value="Nucleotide-bd_a/b_plait_sf"/>
</dbReference>
<dbReference type="Gene3D" id="3.30.70.330">
    <property type="match status" value="1"/>
</dbReference>
<dbReference type="PROSITE" id="PS51471">
    <property type="entry name" value="FE2OG_OXY"/>
    <property type="match status" value="1"/>
</dbReference>
<reference evidence="5 6" key="1">
    <citation type="journal article" date="2018" name="MBio">
        <title>Comparative Genomics Reveals the Core Gene Toolbox for the Fungus-Insect Symbiosis.</title>
        <authorList>
            <person name="Wang Y."/>
            <person name="Stata M."/>
            <person name="Wang W."/>
            <person name="Stajich J.E."/>
            <person name="White M.M."/>
            <person name="Moncalvo J.M."/>
        </authorList>
    </citation>
    <scope>NUCLEOTIDE SEQUENCE [LARGE SCALE GENOMIC DNA]</scope>
    <source>
        <strain evidence="5 6">SC-DP-2</strain>
    </source>
</reference>
<evidence type="ECO:0000313" key="6">
    <source>
        <dbReference type="Proteomes" id="UP000245609"/>
    </source>
</evidence>
<dbReference type="InterPro" id="IPR037151">
    <property type="entry name" value="AlkB-like_sf"/>
</dbReference>
<dbReference type="GO" id="GO:0016491">
    <property type="term" value="F:oxidoreductase activity"/>
    <property type="evidence" value="ECO:0007669"/>
    <property type="project" value="TreeGrafter"/>
</dbReference>
<dbReference type="PANTHER" id="PTHR12463">
    <property type="entry name" value="OXYGENASE-RELATED"/>
    <property type="match status" value="1"/>
</dbReference>
<dbReference type="Pfam" id="PF13532">
    <property type="entry name" value="2OG-FeII_Oxy_2"/>
    <property type="match status" value="1"/>
</dbReference>
<dbReference type="InterPro" id="IPR035979">
    <property type="entry name" value="RBD_domain_sf"/>
</dbReference>
<keyword evidence="6" id="KW-1185">Reference proteome</keyword>
<dbReference type="InterPro" id="IPR032857">
    <property type="entry name" value="ALKBH4"/>
</dbReference>
<dbReference type="Gene3D" id="2.60.120.590">
    <property type="entry name" value="Alpha-ketoglutarate-dependent dioxygenase AlkB-like"/>
    <property type="match status" value="1"/>
</dbReference>
<dbReference type="InterPro" id="IPR005123">
    <property type="entry name" value="Oxoglu/Fe-dep_dioxygenase_dom"/>
</dbReference>
<dbReference type="GO" id="GO:0003723">
    <property type="term" value="F:RNA binding"/>
    <property type="evidence" value="ECO:0007669"/>
    <property type="project" value="UniProtKB-UniRule"/>
</dbReference>
<dbReference type="STRING" id="133381.A0A2T9Y246"/>
<organism evidence="5 6">
    <name type="scientific">Smittium megazygosporum</name>
    <dbReference type="NCBI Taxonomy" id="133381"/>
    <lineage>
        <taxon>Eukaryota</taxon>
        <taxon>Fungi</taxon>
        <taxon>Fungi incertae sedis</taxon>
        <taxon>Zoopagomycota</taxon>
        <taxon>Kickxellomycotina</taxon>
        <taxon>Harpellomycetes</taxon>
        <taxon>Harpellales</taxon>
        <taxon>Legeriomycetaceae</taxon>
        <taxon>Smittium</taxon>
    </lineage>
</organism>
<name>A0A2T9Y246_9FUNG</name>
<feature type="domain" description="RRM" evidence="3">
    <location>
        <begin position="90"/>
        <end position="169"/>
    </location>
</feature>
<sequence>MIGKSYLSDSLQLCPEPLLPELGNLALDQKEENTNECTLPSLPEADDSNLSKREKRQFNKLAMKKMEAYRTFCKLEGFSDKPPFSRLPRKTLLLVNLGYGAVGGADATQIESIFSQFKGFEKVVMVHGKPYTFVEFRGGDDALIARNALHEKQCPELNSKVLFIEFVNHQDFAYLSDRVYHNIESKLASVSGLIYKEDFISISEEKDLLDNIAYNNIDNESQLWHTIQNRKIQHYKNSFDYRKKHVGSTELVSHHEIPDSIDLLIKRAQSLYPDALGSSIYDQVSVQQYPPGSGISFHADSHTAFGDCIFIVSLLNPIMMEFRHPASNSLVCLDLKPRSLAILSGDARFGWEHGIRARKSDNIDGNTRLRDYRWSITIRSINQNIFCDCKYPALCDNNTIYVRDIRKSKQL</sequence>
<dbReference type="InterPro" id="IPR000504">
    <property type="entry name" value="RRM_dom"/>
</dbReference>
<dbReference type="EMBL" id="MBFS01003485">
    <property type="protein sequence ID" value="PVU86412.1"/>
    <property type="molecule type" value="Genomic_DNA"/>
</dbReference>
<evidence type="ECO:0008006" key="7">
    <source>
        <dbReference type="Google" id="ProtNLM"/>
    </source>
</evidence>
<evidence type="ECO:0000256" key="1">
    <source>
        <dbReference type="ARBA" id="ARBA00007879"/>
    </source>
</evidence>
<dbReference type="GO" id="GO:0070988">
    <property type="term" value="P:demethylation"/>
    <property type="evidence" value="ECO:0007669"/>
    <property type="project" value="InterPro"/>
</dbReference>
<dbReference type="InterPro" id="IPR027450">
    <property type="entry name" value="AlkB-like"/>
</dbReference>
<comment type="similarity">
    <text evidence="1">Belongs to the alkB family.</text>
</comment>
<dbReference type="PANTHER" id="PTHR12463:SF1">
    <property type="entry name" value="2-OXOGLUTARATE AND FE-DEPENDENT OXYGENASE FAMILY PROTEIN"/>
    <property type="match status" value="1"/>
</dbReference>
<dbReference type="Proteomes" id="UP000245609">
    <property type="component" value="Unassembled WGS sequence"/>
</dbReference>
<gene>
    <name evidence="5" type="ORF">BB560_006728</name>
</gene>
<proteinExistence type="inferred from homology"/>
<dbReference type="PROSITE" id="PS50102">
    <property type="entry name" value="RRM"/>
    <property type="match status" value="1"/>
</dbReference>
<dbReference type="SUPFAM" id="SSF54928">
    <property type="entry name" value="RNA-binding domain, RBD"/>
    <property type="match status" value="1"/>
</dbReference>
<dbReference type="GO" id="GO:0032451">
    <property type="term" value="F:demethylase activity"/>
    <property type="evidence" value="ECO:0007669"/>
    <property type="project" value="TreeGrafter"/>
</dbReference>
<dbReference type="SUPFAM" id="SSF51197">
    <property type="entry name" value="Clavaminate synthase-like"/>
    <property type="match status" value="1"/>
</dbReference>
<evidence type="ECO:0000259" key="3">
    <source>
        <dbReference type="PROSITE" id="PS50102"/>
    </source>
</evidence>
<protein>
    <recommendedName>
        <fullName evidence="7">Fe2OG dioxygenase domain-containing protein</fullName>
    </recommendedName>
</protein>
<dbReference type="AlphaFoldDB" id="A0A2T9Y246"/>
<accession>A0A2T9Y246</accession>